<dbReference type="RefSeq" id="WP_016310240.1">
    <property type="nucleotide sequence ID" value="NZ_KE159646.1"/>
</dbReference>
<dbReference type="NCBIfam" id="TIGR01784">
    <property type="entry name" value="T_den_put_tspse"/>
    <property type="match status" value="1"/>
</dbReference>
<protein>
    <recommendedName>
        <fullName evidence="3">Rpn family recombination-promoting nuclease/putative transposase</fullName>
    </recommendedName>
</protein>
<name>R9KVW8_9ACTN</name>
<dbReference type="PATRIC" id="fig|1235794.3.peg.2031"/>
<dbReference type="AlphaFoldDB" id="R9KVW8"/>
<dbReference type="Pfam" id="PF12784">
    <property type="entry name" value="PDDEXK_2"/>
    <property type="match status" value="1"/>
</dbReference>
<dbReference type="GeneID" id="82191451"/>
<sequence>MLQRKLRFSNRWMFNKVMMEEPICKHVIQAILEVEVERIDYLNSEQTIEPDPGSRGVRMDVYVREQDGGRVYDLEMQACAEPLLGKRFRYYQAALDAKELPKGVDYDQLPESFIVFLCDMDPFGYNLPIYHMERSCMEVPELSLADQSHWLVLNARGWEALDDGDLLDLLRYVQTGKAVGPLSQEIDQVVARANKDRKWVDRVFSISTIEENDARRRRIELRQARAEGIEQGVEQGIEQGEQRFAALASTLIGLGRIDDLQRATNDYGAREELFQEFSL</sequence>
<dbReference type="HOGENOM" id="CLU_071023_2_0_11"/>
<dbReference type="Proteomes" id="UP000014204">
    <property type="component" value="Unassembled WGS sequence"/>
</dbReference>
<organism evidence="1 2">
    <name type="scientific">Adlercreutzia caecimuris B7</name>
    <dbReference type="NCBI Taxonomy" id="1235794"/>
    <lineage>
        <taxon>Bacteria</taxon>
        <taxon>Bacillati</taxon>
        <taxon>Actinomycetota</taxon>
        <taxon>Coriobacteriia</taxon>
        <taxon>Eggerthellales</taxon>
        <taxon>Eggerthellaceae</taxon>
        <taxon>Adlercreutzia</taxon>
    </lineage>
</organism>
<accession>R9KVW8</accession>
<dbReference type="eggNOG" id="COG5464">
    <property type="taxonomic scope" value="Bacteria"/>
</dbReference>
<reference evidence="1 2" key="1">
    <citation type="submission" date="2013-04" db="EMBL/GenBank/DDBJ databases">
        <title>The Genome Sequence of Enterorhabdus caecimuris B7.</title>
        <authorList>
            <consortium name="The Broad Institute Genomics Platform"/>
            <consortium name="The Broad Institute Genome Sequencing Center for Infectious Disease"/>
            <person name="Earl A."/>
            <person name="Xavier R."/>
            <person name="Elson C."/>
            <person name="Duck W."/>
            <person name="Walker B."/>
            <person name="Young S."/>
            <person name="Zeng Q."/>
            <person name="Gargeya S."/>
            <person name="Fitzgerald M."/>
            <person name="Haas B."/>
            <person name="Abouelleil A."/>
            <person name="Allen A.W."/>
            <person name="Alvarado L."/>
            <person name="Arachchi H.M."/>
            <person name="Berlin A.M."/>
            <person name="Chapman S.B."/>
            <person name="Gainer-Dewar J."/>
            <person name="Goldberg J."/>
            <person name="Griggs A."/>
            <person name="Gujja S."/>
            <person name="Hansen M."/>
            <person name="Howarth C."/>
            <person name="Imamovic A."/>
            <person name="Ireland A."/>
            <person name="Larimer J."/>
            <person name="McCowan C."/>
            <person name="Murphy C."/>
            <person name="Pearson M."/>
            <person name="Poon T.W."/>
            <person name="Priest M."/>
            <person name="Roberts A."/>
            <person name="Saif S."/>
            <person name="Shea T."/>
            <person name="Sisk P."/>
            <person name="Sykes S."/>
            <person name="Wortman J."/>
            <person name="Nusbaum C."/>
            <person name="Birren B."/>
        </authorList>
    </citation>
    <scope>NUCLEOTIDE SEQUENCE [LARGE SCALE GENOMIC DNA]</scope>
    <source>
        <strain evidence="1 2">B7</strain>
    </source>
</reference>
<comment type="caution">
    <text evidence="1">The sequence shown here is derived from an EMBL/GenBank/DDBJ whole genome shotgun (WGS) entry which is preliminary data.</text>
</comment>
<evidence type="ECO:0000313" key="1">
    <source>
        <dbReference type="EMBL" id="EOS50428.1"/>
    </source>
</evidence>
<proteinExistence type="predicted"/>
<dbReference type="InterPro" id="IPR010106">
    <property type="entry name" value="RpnA"/>
</dbReference>
<gene>
    <name evidence="1" type="ORF">C811_02061</name>
</gene>
<dbReference type="EMBL" id="ASSY01000009">
    <property type="protein sequence ID" value="EOS50428.1"/>
    <property type="molecule type" value="Genomic_DNA"/>
</dbReference>
<evidence type="ECO:0008006" key="3">
    <source>
        <dbReference type="Google" id="ProtNLM"/>
    </source>
</evidence>
<keyword evidence="2" id="KW-1185">Reference proteome</keyword>
<dbReference type="OrthoDB" id="9775482at2"/>
<dbReference type="STRING" id="1235794.C811_02061"/>
<evidence type="ECO:0000313" key="2">
    <source>
        <dbReference type="Proteomes" id="UP000014204"/>
    </source>
</evidence>